<dbReference type="STRING" id="570519.SAMN04488116_1719"/>
<accession>A0A1M5KQI6</accession>
<organism evidence="2 3">
    <name type="scientific">Flagellimonas flava</name>
    <dbReference type="NCBI Taxonomy" id="570519"/>
    <lineage>
        <taxon>Bacteria</taxon>
        <taxon>Pseudomonadati</taxon>
        <taxon>Bacteroidota</taxon>
        <taxon>Flavobacteriia</taxon>
        <taxon>Flavobacteriales</taxon>
        <taxon>Flavobacteriaceae</taxon>
        <taxon>Flagellimonas</taxon>
    </lineage>
</organism>
<dbReference type="RefSeq" id="WP_073178360.1">
    <property type="nucleotide sequence ID" value="NZ_FQWL01000002.1"/>
</dbReference>
<name>A0A1M5KQI6_9FLAO</name>
<dbReference type="OrthoDB" id="1450107at2"/>
<protein>
    <submittedName>
        <fullName evidence="2">Uncharacterized protein</fullName>
    </submittedName>
</protein>
<sequence>MLKTFAHPLVCLLLIFSILAPSIVPLVDKDCTVAVLLDTNEEEKSKEKESEKKFNEKDLFLNQYAVNGSFFIQSQESETIEYLFLNSDFQAEIVLPPPQKFI</sequence>
<dbReference type="Proteomes" id="UP000184532">
    <property type="component" value="Unassembled WGS sequence"/>
</dbReference>
<keyword evidence="3" id="KW-1185">Reference proteome</keyword>
<evidence type="ECO:0000313" key="2">
    <source>
        <dbReference type="EMBL" id="SHG55028.1"/>
    </source>
</evidence>
<dbReference type="EMBL" id="FQWL01000002">
    <property type="protein sequence ID" value="SHG55028.1"/>
    <property type="molecule type" value="Genomic_DNA"/>
</dbReference>
<feature type="chain" id="PRO_5012770561" evidence="1">
    <location>
        <begin position="27"/>
        <end position="102"/>
    </location>
</feature>
<dbReference type="AlphaFoldDB" id="A0A1M5KQI6"/>
<evidence type="ECO:0000313" key="3">
    <source>
        <dbReference type="Proteomes" id="UP000184532"/>
    </source>
</evidence>
<feature type="signal peptide" evidence="1">
    <location>
        <begin position="1"/>
        <end position="26"/>
    </location>
</feature>
<proteinExistence type="predicted"/>
<reference evidence="3" key="1">
    <citation type="submission" date="2016-11" db="EMBL/GenBank/DDBJ databases">
        <authorList>
            <person name="Varghese N."/>
            <person name="Submissions S."/>
        </authorList>
    </citation>
    <scope>NUCLEOTIDE SEQUENCE [LARGE SCALE GENOMIC DNA]</scope>
    <source>
        <strain evidence="3">DSM 22638</strain>
    </source>
</reference>
<keyword evidence="1" id="KW-0732">Signal</keyword>
<gene>
    <name evidence="2" type="ORF">SAMN04488116_1719</name>
</gene>
<evidence type="ECO:0000256" key="1">
    <source>
        <dbReference type="SAM" id="SignalP"/>
    </source>
</evidence>